<dbReference type="AlphaFoldDB" id="W2PUL4"/>
<reference evidence="3" key="1">
    <citation type="submission" date="2011-12" db="EMBL/GenBank/DDBJ databases">
        <authorList>
            <consortium name="The Broad Institute Genome Sequencing Platform"/>
            <person name="Russ C."/>
            <person name="Tyler B."/>
            <person name="Panabieres F."/>
            <person name="Shan W."/>
            <person name="Tripathy S."/>
            <person name="Grunwald N."/>
            <person name="Machado M."/>
            <person name="Young S.K."/>
            <person name="Zeng Q."/>
            <person name="Gargeya S."/>
            <person name="Fitzgerald M."/>
            <person name="Haas B."/>
            <person name="Abouelleil A."/>
            <person name="Alvarado L."/>
            <person name="Arachchi H.M."/>
            <person name="Berlin A."/>
            <person name="Chapman S.B."/>
            <person name="Gearin G."/>
            <person name="Goldberg J."/>
            <person name="Griggs A."/>
            <person name="Gujja S."/>
            <person name="Hansen M."/>
            <person name="Heiman D."/>
            <person name="Howarth C."/>
            <person name="Larimer J."/>
            <person name="Lui A."/>
            <person name="MacDonald P.J.P."/>
            <person name="McCowen C."/>
            <person name="Montmayeur A."/>
            <person name="Murphy C."/>
            <person name="Neiman D."/>
            <person name="Pearson M."/>
            <person name="Priest M."/>
            <person name="Roberts A."/>
            <person name="Saif S."/>
            <person name="Shea T."/>
            <person name="Sisk P."/>
            <person name="Stolte C."/>
            <person name="Sykes S."/>
            <person name="Wortman J."/>
            <person name="Nusbaum C."/>
            <person name="Birren B."/>
        </authorList>
    </citation>
    <scope>NUCLEOTIDE SEQUENCE [LARGE SCALE GENOMIC DNA]</scope>
    <source>
        <strain evidence="3">INRA-310</strain>
    </source>
</reference>
<dbReference type="Proteomes" id="UP000018817">
    <property type="component" value="Unassembled WGS sequence"/>
</dbReference>
<accession>W2PUL4</accession>
<name>W2PUL4_PHYN3</name>
<proteinExistence type="predicted"/>
<reference evidence="2 3" key="2">
    <citation type="submission" date="2013-11" db="EMBL/GenBank/DDBJ databases">
        <title>The Genome Sequence of Phytophthora parasitica INRA-310.</title>
        <authorList>
            <consortium name="The Broad Institute Genomics Platform"/>
            <person name="Russ C."/>
            <person name="Tyler B."/>
            <person name="Panabieres F."/>
            <person name="Shan W."/>
            <person name="Tripathy S."/>
            <person name="Grunwald N."/>
            <person name="Machado M."/>
            <person name="Johnson C.S."/>
            <person name="Arredondo F."/>
            <person name="Hong C."/>
            <person name="Coffey M."/>
            <person name="Young S.K."/>
            <person name="Zeng Q."/>
            <person name="Gargeya S."/>
            <person name="Fitzgerald M."/>
            <person name="Abouelleil A."/>
            <person name="Alvarado L."/>
            <person name="Chapman S.B."/>
            <person name="Gainer-Dewar J."/>
            <person name="Goldberg J."/>
            <person name="Griggs A."/>
            <person name="Gujja S."/>
            <person name="Hansen M."/>
            <person name="Howarth C."/>
            <person name="Imamovic A."/>
            <person name="Ireland A."/>
            <person name="Larimer J."/>
            <person name="McCowan C."/>
            <person name="Murphy C."/>
            <person name="Pearson M."/>
            <person name="Poon T.W."/>
            <person name="Priest M."/>
            <person name="Roberts A."/>
            <person name="Saif S."/>
            <person name="Shea T."/>
            <person name="Sykes S."/>
            <person name="Wortman J."/>
            <person name="Nusbaum C."/>
            <person name="Birren B."/>
        </authorList>
    </citation>
    <scope>NUCLEOTIDE SEQUENCE [LARGE SCALE GENOMIC DNA]</scope>
    <source>
        <strain evidence="2 3">INRA-310</strain>
    </source>
</reference>
<dbReference type="VEuPathDB" id="FungiDB:PPTG_23742"/>
<sequence length="100" mass="10787">MDSRARSNAVATSSSLPTSSSNSSPGIGLSYRPSFTLSLTIRRTDSFRRARIAGSSAINLFVPLVKDRSVATMLISIDARSRANLVASSVERAVRWNSVR</sequence>
<organism evidence="2 3">
    <name type="scientific">Phytophthora nicotianae (strain INRA-310)</name>
    <name type="common">Phytophthora parasitica</name>
    <dbReference type="NCBI Taxonomy" id="761204"/>
    <lineage>
        <taxon>Eukaryota</taxon>
        <taxon>Sar</taxon>
        <taxon>Stramenopiles</taxon>
        <taxon>Oomycota</taxon>
        <taxon>Peronosporomycetes</taxon>
        <taxon>Peronosporales</taxon>
        <taxon>Peronosporaceae</taxon>
        <taxon>Phytophthora</taxon>
    </lineage>
</organism>
<protein>
    <submittedName>
        <fullName evidence="2">Uncharacterized protein</fullName>
    </submittedName>
</protein>
<dbReference type="RefSeq" id="XP_008910957.1">
    <property type="nucleotide sequence ID" value="XM_008912709.1"/>
</dbReference>
<evidence type="ECO:0000256" key="1">
    <source>
        <dbReference type="SAM" id="MobiDB-lite"/>
    </source>
</evidence>
<dbReference type="EMBL" id="KI669609">
    <property type="protein sequence ID" value="ETN03730.1"/>
    <property type="molecule type" value="Genomic_DNA"/>
</dbReference>
<feature type="region of interest" description="Disordered" evidence="1">
    <location>
        <begin position="1"/>
        <end position="31"/>
    </location>
</feature>
<dbReference type="GeneID" id="20192341"/>
<evidence type="ECO:0000313" key="2">
    <source>
        <dbReference type="EMBL" id="ETN03730.1"/>
    </source>
</evidence>
<evidence type="ECO:0000313" key="3">
    <source>
        <dbReference type="Proteomes" id="UP000018817"/>
    </source>
</evidence>
<feature type="compositionally biased region" description="Low complexity" evidence="1">
    <location>
        <begin position="12"/>
        <end position="30"/>
    </location>
</feature>
<gene>
    <name evidence="2" type="ORF">PPTG_23742</name>
</gene>